<dbReference type="AlphaFoldDB" id="A0A4U0TQK7"/>
<keyword evidence="4 6" id="KW-0472">Membrane</keyword>
<evidence type="ECO:0000259" key="7">
    <source>
        <dbReference type="Pfam" id="PF02544"/>
    </source>
</evidence>
<dbReference type="GO" id="GO:0005783">
    <property type="term" value="C:endoplasmic reticulum"/>
    <property type="evidence" value="ECO:0007669"/>
    <property type="project" value="TreeGrafter"/>
</dbReference>
<evidence type="ECO:0000256" key="4">
    <source>
        <dbReference type="ARBA" id="ARBA00023136"/>
    </source>
</evidence>
<dbReference type="GO" id="GO:0003865">
    <property type="term" value="F:3-oxo-5-alpha-steroid 4-dehydrogenase activity"/>
    <property type="evidence" value="ECO:0007669"/>
    <property type="project" value="TreeGrafter"/>
</dbReference>
<dbReference type="OrthoDB" id="541710at2759"/>
<sequence length="725" mass="80029">MVEQRDWSRGLIDSQTHRRRVGKSWDASVLKIPKLHYKAKDSQVTFLAPLIPTIVFQSVVDIMIDLIAFIRVAYLSAACLVLVVYLLPPLRDRFLAYGARAAAPAVTSAEEEKAALETPNAGLITTALDRLAAIQVPHSWFTSFYAVSVACSLFWASQIVLGGSAFRIVAAWTHEQETSMTFRQVLLAWSMMLLQGSRRLWESLVFHRPSNSQMWVGHWLLGIFFYTGMSGAIWIEGIPALSKHTFTIDDIDIHGPSLRTFVSILLFILASGLQHDCHAYLTSLKAPAKHPDGKEIKPEYKLPEHPVFSGLIAPHYTAECLIYVSLAVLSAPQGAWLNWTLASALLFVVVNLGVTADVTKVWYENKFEAPLKSAQSTSITGAAIVRRRKSEYFLIDDAQTYGGKTAFGTAPASKTANVMIPVYPSSQFWIVYACPAPQDGSSVRFYYFKLVISGKCIVSWGVGALDGWEGKTIFGLFNARSDFQGRKVVEKRGLFFPRVDKLDEEESDVGFEVRVYRSQARKREKAVVELEEAVTGSQGAISMLPLGVLKKGEPRRRYTYALIDPVDEPYATFRYQFDLGSPKGSASSSFTTSTIAHQSSQMQGKISEAPNPGKSLSVPPRLKLTPTRGLFEPTSLVEESGRHSEQHGMRSGSMKPLSSQRSNQETAASGRGRANGVAGFIKEDDRIFVRAATPPSDRKKNSSVGLLRGAIASALRRREGNESTD</sequence>
<evidence type="ECO:0000256" key="3">
    <source>
        <dbReference type="ARBA" id="ARBA00022989"/>
    </source>
</evidence>
<protein>
    <recommendedName>
        <fullName evidence="7">3-oxo-5-alpha-steroid 4-dehydrogenase C-terminal domain-containing protein</fullName>
    </recommendedName>
</protein>
<evidence type="ECO:0000313" key="8">
    <source>
        <dbReference type="EMBL" id="TKA24378.1"/>
    </source>
</evidence>
<feature type="compositionally biased region" description="Polar residues" evidence="5">
    <location>
        <begin position="656"/>
        <end position="667"/>
    </location>
</feature>
<evidence type="ECO:0000256" key="2">
    <source>
        <dbReference type="ARBA" id="ARBA00022692"/>
    </source>
</evidence>
<dbReference type="Proteomes" id="UP000308549">
    <property type="component" value="Unassembled WGS sequence"/>
</dbReference>
<accession>A0A4U0TQK7</accession>
<dbReference type="PANTHER" id="PTHR14624:SF0">
    <property type="entry name" value="POLYPRENOL REDUCTASE"/>
    <property type="match status" value="1"/>
</dbReference>
<dbReference type="GO" id="GO:0016095">
    <property type="term" value="P:polyprenol catabolic process"/>
    <property type="evidence" value="ECO:0007669"/>
    <property type="project" value="TreeGrafter"/>
</dbReference>
<evidence type="ECO:0000313" key="9">
    <source>
        <dbReference type="Proteomes" id="UP000308549"/>
    </source>
</evidence>
<feature type="transmembrane region" description="Helical" evidence="6">
    <location>
        <begin position="144"/>
        <end position="168"/>
    </location>
</feature>
<feature type="compositionally biased region" description="Low complexity" evidence="5">
    <location>
        <begin position="585"/>
        <end position="594"/>
    </location>
</feature>
<dbReference type="EMBL" id="NAJL01000044">
    <property type="protein sequence ID" value="TKA24378.1"/>
    <property type="molecule type" value="Genomic_DNA"/>
</dbReference>
<keyword evidence="9" id="KW-1185">Reference proteome</keyword>
<reference evidence="8 9" key="1">
    <citation type="submission" date="2017-03" db="EMBL/GenBank/DDBJ databases">
        <title>Genomes of endolithic fungi from Antarctica.</title>
        <authorList>
            <person name="Coleine C."/>
            <person name="Masonjones S."/>
            <person name="Stajich J.E."/>
        </authorList>
    </citation>
    <scope>NUCLEOTIDE SEQUENCE [LARGE SCALE GENOMIC DNA]</scope>
    <source>
        <strain evidence="8 9">CCFEE 6315</strain>
    </source>
</reference>
<feature type="domain" description="3-oxo-5-alpha-steroid 4-dehydrogenase C-terminal" evidence="7">
    <location>
        <begin position="258"/>
        <end position="369"/>
    </location>
</feature>
<keyword evidence="2 6" id="KW-0812">Transmembrane</keyword>
<evidence type="ECO:0000256" key="1">
    <source>
        <dbReference type="ARBA" id="ARBA00004127"/>
    </source>
</evidence>
<feature type="region of interest" description="Disordered" evidence="5">
    <location>
        <begin position="584"/>
        <end position="706"/>
    </location>
</feature>
<keyword evidence="3 6" id="KW-1133">Transmembrane helix</keyword>
<gene>
    <name evidence="8" type="ORF">B0A50_06698</name>
</gene>
<dbReference type="InterPro" id="IPR039698">
    <property type="entry name" value="Dfg10/SRD5A3"/>
</dbReference>
<feature type="compositionally biased region" description="Basic and acidic residues" evidence="5">
    <location>
        <begin position="639"/>
        <end position="648"/>
    </location>
</feature>
<dbReference type="GO" id="GO:0006488">
    <property type="term" value="P:dolichol-linked oligosaccharide biosynthetic process"/>
    <property type="evidence" value="ECO:0007669"/>
    <property type="project" value="InterPro"/>
</dbReference>
<feature type="transmembrane region" description="Helical" evidence="6">
    <location>
        <begin position="66"/>
        <end position="87"/>
    </location>
</feature>
<feature type="transmembrane region" description="Helical" evidence="6">
    <location>
        <begin position="216"/>
        <end position="235"/>
    </location>
</feature>
<comment type="subcellular location">
    <subcellularLocation>
        <location evidence="1">Endomembrane system</location>
        <topology evidence="1">Multi-pass membrane protein</topology>
    </subcellularLocation>
</comment>
<dbReference type="PROSITE" id="PS50244">
    <property type="entry name" value="S5A_REDUCTASE"/>
    <property type="match status" value="1"/>
</dbReference>
<name>A0A4U0TQK7_9PEZI</name>
<organism evidence="8 9">
    <name type="scientific">Salinomyces thailandicus</name>
    <dbReference type="NCBI Taxonomy" id="706561"/>
    <lineage>
        <taxon>Eukaryota</taxon>
        <taxon>Fungi</taxon>
        <taxon>Dikarya</taxon>
        <taxon>Ascomycota</taxon>
        <taxon>Pezizomycotina</taxon>
        <taxon>Dothideomycetes</taxon>
        <taxon>Dothideomycetidae</taxon>
        <taxon>Mycosphaerellales</taxon>
        <taxon>Teratosphaeriaceae</taxon>
        <taxon>Salinomyces</taxon>
    </lineage>
</organism>
<dbReference type="PANTHER" id="PTHR14624">
    <property type="entry name" value="DFG10 PROTEIN"/>
    <property type="match status" value="1"/>
</dbReference>
<proteinExistence type="predicted"/>
<feature type="compositionally biased region" description="Polar residues" evidence="5">
    <location>
        <begin position="595"/>
        <end position="604"/>
    </location>
</feature>
<evidence type="ECO:0000256" key="6">
    <source>
        <dbReference type="SAM" id="Phobius"/>
    </source>
</evidence>
<dbReference type="InterPro" id="IPR001104">
    <property type="entry name" value="3-oxo-5_a-steroid_4-DH_C"/>
</dbReference>
<comment type="caution">
    <text evidence="8">The sequence shown here is derived from an EMBL/GenBank/DDBJ whole genome shotgun (WGS) entry which is preliminary data.</text>
</comment>
<evidence type="ECO:0000256" key="5">
    <source>
        <dbReference type="SAM" id="MobiDB-lite"/>
    </source>
</evidence>
<dbReference type="Pfam" id="PF02544">
    <property type="entry name" value="Steroid_dh"/>
    <property type="match status" value="1"/>
</dbReference>